<accession>A0A2Z6I7A4</accession>
<protein>
    <recommendedName>
        <fullName evidence="4">DedA family protein</fullName>
    </recommendedName>
</protein>
<reference evidence="2 3" key="1">
    <citation type="journal article" date="2018" name="Int. J. Syst. Evol. Microbiol.">
        <title>Mesosutterella multiformis gen. nov., sp. nov., a member of the family Sutterellaceae and Sutterella megalosphaeroides sp. nov., isolated from human faeces.</title>
        <authorList>
            <person name="Sakamoto M."/>
            <person name="Ikeyama N."/>
            <person name="Kunihiro T."/>
            <person name="Iino T."/>
            <person name="Yuki M."/>
            <person name="Ohkuma M."/>
        </authorList>
    </citation>
    <scope>NUCLEOTIDE SEQUENCE [LARGE SCALE GENOMIC DNA]</scope>
    <source>
        <strain evidence="2 3">6FBBBH3</strain>
    </source>
</reference>
<keyword evidence="3" id="KW-1185">Reference proteome</keyword>
<name>A0A2Z6I7A4_9BURK</name>
<keyword evidence="1" id="KW-0812">Transmembrane</keyword>
<dbReference type="Proteomes" id="UP000271003">
    <property type="component" value="Chromosome"/>
</dbReference>
<feature type="transmembrane region" description="Helical" evidence="1">
    <location>
        <begin position="154"/>
        <end position="177"/>
    </location>
</feature>
<dbReference type="AlphaFoldDB" id="A0A2Z6I7A4"/>
<evidence type="ECO:0000256" key="1">
    <source>
        <dbReference type="SAM" id="Phobius"/>
    </source>
</evidence>
<feature type="transmembrane region" description="Helical" evidence="1">
    <location>
        <begin position="44"/>
        <end position="63"/>
    </location>
</feature>
<evidence type="ECO:0000313" key="3">
    <source>
        <dbReference type="Proteomes" id="UP000271003"/>
    </source>
</evidence>
<dbReference type="EMBL" id="AP018786">
    <property type="protein sequence ID" value="BBF22351.1"/>
    <property type="molecule type" value="Genomic_DNA"/>
</dbReference>
<keyword evidence="1" id="KW-1133">Transmembrane helix</keyword>
<dbReference type="KEGG" id="sutt:SUTMEG_02420"/>
<sequence>MPFSIPVGPLLDSGPVVVFLMSLLDADTGAAWAALWTVARSDDAPLLLAAALLAPVLAEGLLYEIGRKRAAQDVEIPERLRRALLERPKTALLGLKFLFPLRWTAPLAAGACGIGRGTFWSINTAGQCLRTLLFAACAYGVFDALYALPEETALVRNLLAGLALTTLLAIVVGRVVLEWLATHLKREER</sequence>
<keyword evidence="1" id="KW-0472">Membrane</keyword>
<dbReference type="RefSeq" id="WP_120176020.1">
    <property type="nucleotide sequence ID" value="NZ_AP018786.1"/>
</dbReference>
<evidence type="ECO:0000313" key="2">
    <source>
        <dbReference type="EMBL" id="BBF22351.1"/>
    </source>
</evidence>
<organism evidence="2 3">
    <name type="scientific">Sutterella megalosphaeroides</name>
    <dbReference type="NCBI Taxonomy" id="2494234"/>
    <lineage>
        <taxon>Bacteria</taxon>
        <taxon>Pseudomonadati</taxon>
        <taxon>Pseudomonadota</taxon>
        <taxon>Betaproteobacteria</taxon>
        <taxon>Burkholderiales</taxon>
        <taxon>Sutterellaceae</taxon>
        <taxon>Sutterella</taxon>
    </lineage>
</organism>
<evidence type="ECO:0008006" key="4">
    <source>
        <dbReference type="Google" id="ProtNLM"/>
    </source>
</evidence>
<feature type="transmembrane region" description="Helical" evidence="1">
    <location>
        <begin position="128"/>
        <end position="148"/>
    </location>
</feature>
<gene>
    <name evidence="2" type="ORF">SUTMEG_02420</name>
</gene>
<proteinExistence type="predicted"/>